<dbReference type="SMART" id="SM00388">
    <property type="entry name" value="HisKA"/>
    <property type="match status" value="1"/>
</dbReference>
<evidence type="ECO:0000313" key="6">
    <source>
        <dbReference type="Proteomes" id="UP000184395"/>
    </source>
</evidence>
<dbReference type="Gene3D" id="3.30.565.10">
    <property type="entry name" value="Histidine kinase-like ATPase, C-terminal domain"/>
    <property type="match status" value="1"/>
</dbReference>
<reference evidence="5 6" key="1">
    <citation type="submission" date="2016-11" db="EMBL/GenBank/DDBJ databases">
        <authorList>
            <person name="Jaros S."/>
            <person name="Januszkiewicz K."/>
            <person name="Wedrychowicz H."/>
        </authorList>
    </citation>
    <scope>NUCLEOTIDE SEQUENCE [LARGE SCALE GENOMIC DNA]</scope>
    <source>
        <strain evidence="5 6">LMG 20594</strain>
    </source>
</reference>
<dbReference type="InterPro" id="IPR036890">
    <property type="entry name" value="HATPase_C_sf"/>
</dbReference>
<dbReference type="RefSeq" id="WP_073428998.1">
    <property type="nucleotide sequence ID" value="NZ_CADFGY010000004.1"/>
</dbReference>
<protein>
    <recommendedName>
        <fullName evidence="2">histidine kinase</fullName>
        <ecNumber evidence="2">2.7.13.3</ecNumber>
    </recommendedName>
</protein>
<keyword evidence="3" id="KW-0597">Phosphoprotein</keyword>
<gene>
    <name evidence="5" type="ORF">SAMN05192548_101187</name>
</gene>
<dbReference type="InterPro" id="IPR005467">
    <property type="entry name" value="His_kinase_dom"/>
</dbReference>
<dbReference type="AlphaFoldDB" id="A0A1M6NWG3"/>
<dbReference type="Gene3D" id="1.10.287.130">
    <property type="match status" value="1"/>
</dbReference>
<dbReference type="EC" id="2.7.13.3" evidence="2"/>
<dbReference type="PANTHER" id="PTHR43065">
    <property type="entry name" value="SENSOR HISTIDINE KINASE"/>
    <property type="match status" value="1"/>
</dbReference>
<dbReference type="GeneID" id="301981564"/>
<evidence type="ECO:0000313" key="5">
    <source>
        <dbReference type="EMBL" id="SHK00077.1"/>
    </source>
</evidence>
<dbReference type="InterPro" id="IPR036097">
    <property type="entry name" value="HisK_dim/P_sf"/>
</dbReference>
<keyword evidence="5" id="KW-0808">Transferase</keyword>
<dbReference type="InterPro" id="IPR003661">
    <property type="entry name" value="HisK_dim/P_dom"/>
</dbReference>
<comment type="catalytic activity">
    <reaction evidence="1">
        <text>ATP + protein L-histidine = ADP + protein N-phospho-L-histidine.</text>
        <dbReference type="EC" id="2.7.13.3"/>
    </reaction>
</comment>
<dbReference type="STRING" id="169427.SAMN05192548_101187"/>
<evidence type="ECO:0000256" key="2">
    <source>
        <dbReference type="ARBA" id="ARBA00012438"/>
    </source>
</evidence>
<evidence type="ECO:0000256" key="3">
    <source>
        <dbReference type="ARBA" id="ARBA00022553"/>
    </source>
</evidence>
<dbReference type="PRINTS" id="PR00344">
    <property type="entry name" value="BCTRLSENSOR"/>
</dbReference>
<dbReference type="InterPro" id="IPR004358">
    <property type="entry name" value="Sig_transdc_His_kin-like_C"/>
</dbReference>
<evidence type="ECO:0000256" key="1">
    <source>
        <dbReference type="ARBA" id="ARBA00000085"/>
    </source>
</evidence>
<dbReference type="Proteomes" id="UP000184395">
    <property type="component" value="Unassembled WGS sequence"/>
</dbReference>
<dbReference type="EMBL" id="FRAB01000011">
    <property type="protein sequence ID" value="SHK00077.1"/>
    <property type="molecule type" value="Genomic_DNA"/>
</dbReference>
<proteinExistence type="predicted"/>
<dbReference type="PROSITE" id="PS50109">
    <property type="entry name" value="HIS_KIN"/>
    <property type="match status" value="1"/>
</dbReference>
<name>A0A1M6NWG3_9BURK</name>
<dbReference type="InterPro" id="IPR003594">
    <property type="entry name" value="HATPase_dom"/>
</dbReference>
<dbReference type="NCBIfam" id="NF038348">
    <property type="entry name" value="T2SS_HK"/>
    <property type="match status" value="1"/>
</dbReference>
<dbReference type="PANTHER" id="PTHR43065:SF50">
    <property type="entry name" value="HISTIDINE KINASE"/>
    <property type="match status" value="1"/>
</dbReference>
<dbReference type="CDD" id="cd00082">
    <property type="entry name" value="HisKA"/>
    <property type="match status" value="1"/>
</dbReference>
<dbReference type="SUPFAM" id="SSF47384">
    <property type="entry name" value="Homodimeric domain of signal transducing histidine kinase"/>
    <property type="match status" value="1"/>
</dbReference>
<feature type="domain" description="Histidine kinase" evidence="4">
    <location>
        <begin position="137"/>
        <end position="379"/>
    </location>
</feature>
<dbReference type="Pfam" id="PF02518">
    <property type="entry name" value="HATPase_c"/>
    <property type="match status" value="1"/>
</dbReference>
<sequence>MPDASAVAAVSDECVALQAEIVRLNKMVRSLMDRAERSTIVCGSDFSLFQMAVTLEDQVRHRTRELEDALRDNKKITHALERTQLLMKQEIEERRRGQVELEREKEAQRRLIDQLADAHVKLLQSEKLASIGQLAAGVAHEINNPIGFVDSNLGTLKKWVRSLLDVMALQDSLLTGLDPESRARLDKARKDADLEYLIEDISVLIDESIEGTSRVRRIVQDLRDFSRAGSEDWCVVDLHAGLEATLNVVRNEMKYKAEVVKDYGDLPSIECMPSQINQVLMNLLVNATQAISERGTIMIRTRRDGDGVSIAIADTGIGMSAEVQAKIFDPFYTTKPVGQGTGLGLSVSYGIVEKHGGRIAVESKPGEGACFTVWLPLTQNRETTGQPRPL</sequence>
<dbReference type="SMART" id="SM00387">
    <property type="entry name" value="HATPase_c"/>
    <property type="match status" value="1"/>
</dbReference>
<accession>A0A1M6NWG3</accession>
<dbReference type="Pfam" id="PF00512">
    <property type="entry name" value="HisKA"/>
    <property type="match status" value="1"/>
</dbReference>
<dbReference type="SUPFAM" id="SSF55874">
    <property type="entry name" value="ATPase domain of HSP90 chaperone/DNA topoisomerase II/histidine kinase"/>
    <property type="match status" value="1"/>
</dbReference>
<dbReference type="GO" id="GO:0000155">
    <property type="term" value="F:phosphorelay sensor kinase activity"/>
    <property type="evidence" value="ECO:0007669"/>
    <property type="project" value="InterPro"/>
</dbReference>
<evidence type="ECO:0000259" key="4">
    <source>
        <dbReference type="PROSITE" id="PS50109"/>
    </source>
</evidence>
<organism evidence="5 6">
    <name type="scientific">Paraburkholderia terricola</name>
    <dbReference type="NCBI Taxonomy" id="169427"/>
    <lineage>
        <taxon>Bacteria</taxon>
        <taxon>Pseudomonadati</taxon>
        <taxon>Pseudomonadota</taxon>
        <taxon>Betaproteobacteria</taxon>
        <taxon>Burkholderiales</taxon>
        <taxon>Burkholderiaceae</taxon>
        <taxon>Paraburkholderia</taxon>
    </lineage>
</organism>
<keyword evidence="5" id="KW-0418">Kinase</keyword>